<feature type="compositionally biased region" description="Basic and acidic residues" evidence="1">
    <location>
        <begin position="62"/>
        <end position="78"/>
    </location>
</feature>
<evidence type="ECO:0000313" key="3">
    <source>
        <dbReference type="Proteomes" id="UP001501423"/>
    </source>
</evidence>
<protein>
    <submittedName>
        <fullName evidence="2">Uncharacterized protein</fullName>
    </submittedName>
</protein>
<comment type="caution">
    <text evidence="2">The sequence shown here is derived from an EMBL/GenBank/DDBJ whole genome shotgun (WGS) entry which is preliminary data.</text>
</comment>
<dbReference type="EMBL" id="BAAAVA010000116">
    <property type="protein sequence ID" value="GAA2951641.1"/>
    <property type="molecule type" value="Genomic_DNA"/>
</dbReference>
<feature type="region of interest" description="Disordered" evidence="1">
    <location>
        <begin position="54"/>
        <end position="78"/>
    </location>
</feature>
<sequence>MARSDGAGNLCLEAAGVTTFILAGRYFEARAKRRAGAALRALLELGAKDVTVLLPDGGEETGDGRRHGRGDRGGRPHA</sequence>
<evidence type="ECO:0000313" key="2">
    <source>
        <dbReference type="EMBL" id="GAA2951641.1"/>
    </source>
</evidence>
<reference evidence="3" key="1">
    <citation type="journal article" date="2019" name="Int. J. Syst. Evol. Microbiol.">
        <title>The Global Catalogue of Microorganisms (GCM) 10K type strain sequencing project: providing services to taxonomists for standard genome sequencing and annotation.</title>
        <authorList>
            <consortium name="The Broad Institute Genomics Platform"/>
            <consortium name="The Broad Institute Genome Sequencing Center for Infectious Disease"/>
            <person name="Wu L."/>
            <person name="Ma J."/>
        </authorList>
    </citation>
    <scope>NUCLEOTIDE SEQUENCE [LARGE SCALE GENOMIC DNA]</scope>
    <source>
        <strain evidence="3">JCM 9650</strain>
    </source>
</reference>
<gene>
    <name evidence="2" type="ORF">GCM10010478_60350</name>
</gene>
<proteinExistence type="predicted"/>
<keyword evidence="3" id="KW-1185">Reference proteome</keyword>
<evidence type="ECO:0000256" key="1">
    <source>
        <dbReference type="SAM" id="MobiDB-lite"/>
    </source>
</evidence>
<dbReference type="Proteomes" id="UP001501423">
    <property type="component" value="Unassembled WGS sequence"/>
</dbReference>
<accession>A0ABP6JZ64</accession>
<name>A0ABP6JZ64_9ACTN</name>
<organism evidence="2 3">
    <name type="scientific">Streptomyces erythrogriseus</name>
    <dbReference type="NCBI Taxonomy" id="284027"/>
    <lineage>
        <taxon>Bacteria</taxon>
        <taxon>Bacillati</taxon>
        <taxon>Actinomycetota</taxon>
        <taxon>Actinomycetes</taxon>
        <taxon>Kitasatosporales</taxon>
        <taxon>Streptomycetaceae</taxon>
        <taxon>Streptomyces</taxon>
        <taxon>Streptomyces griseoincarnatus group</taxon>
    </lineage>
</organism>